<organism evidence="1 2">
    <name type="scientific">Brachionus plicatilis</name>
    <name type="common">Marine rotifer</name>
    <name type="synonym">Brachionus muelleri</name>
    <dbReference type="NCBI Taxonomy" id="10195"/>
    <lineage>
        <taxon>Eukaryota</taxon>
        <taxon>Metazoa</taxon>
        <taxon>Spiralia</taxon>
        <taxon>Gnathifera</taxon>
        <taxon>Rotifera</taxon>
        <taxon>Eurotatoria</taxon>
        <taxon>Monogononta</taxon>
        <taxon>Pseudotrocha</taxon>
        <taxon>Ploima</taxon>
        <taxon>Brachionidae</taxon>
        <taxon>Brachionus</taxon>
    </lineage>
</organism>
<accession>A0A3M7QC39</accession>
<reference evidence="1 2" key="1">
    <citation type="journal article" date="2018" name="Sci. Rep.">
        <title>Genomic signatures of local adaptation to the degree of environmental predictability in rotifers.</title>
        <authorList>
            <person name="Franch-Gras L."/>
            <person name="Hahn C."/>
            <person name="Garcia-Roger E.M."/>
            <person name="Carmona M.J."/>
            <person name="Serra M."/>
            <person name="Gomez A."/>
        </authorList>
    </citation>
    <scope>NUCLEOTIDE SEQUENCE [LARGE SCALE GENOMIC DNA]</scope>
    <source>
        <strain evidence="1">HYR1</strain>
    </source>
</reference>
<comment type="caution">
    <text evidence="1">The sequence shown here is derived from an EMBL/GenBank/DDBJ whole genome shotgun (WGS) entry which is preliminary data.</text>
</comment>
<dbReference type="Proteomes" id="UP000276133">
    <property type="component" value="Unassembled WGS sequence"/>
</dbReference>
<name>A0A3M7QC39_BRAPC</name>
<gene>
    <name evidence="1" type="ORF">BpHYR1_016821</name>
</gene>
<sequence>MEKSLNNQSPDLHLTCDLLKLINFSRIVKKKNCDPTPLKDRKKNKTNSLINKMIDILAKNGKKMTNLLKE</sequence>
<dbReference type="AlphaFoldDB" id="A0A3M7QC39"/>
<dbReference type="EMBL" id="REGN01006565">
    <property type="protein sequence ID" value="RNA09027.1"/>
    <property type="molecule type" value="Genomic_DNA"/>
</dbReference>
<proteinExistence type="predicted"/>
<keyword evidence="2" id="KW-1185">Reference proteome</keyword>
<evidence type="ECO:0000313" key="1">
    <source>
        <dbReference type="EMBL" id="RNA09027.1"/>
    </source>
</evidence>
<protein>
    <submittedName>
        <fullName evidence="1">Uncharacterized protein</fullName>
    </submittedName>
</protein>
<evidence type="ECO:0000313" key="2">
    <source>
        <dbReference type="Proteomes" id="UP000276133"/>
    </source>
</evidence>